<organism evidence="13">
    <name type="scientific">Leucosporidium scottii</name>
    <dbReference type="NCBI Taxonomy" id="5278"/>
    <lineage>
        <taxon>Eukaryota</taxon>
        <taxon>Fungi</taxon>
        <taxon>Dikarya</taxon>
        <taxon>Basidiomycota</taxon>
        <taxon>Pucciniomycotina</taxon>
        <taxon>Microbotryomycetes</taxon>
        <taxon>Leucosporidiales</taxon>
        <taxon>Leucosporidium</taxon>
    </lineage>
</organism>
<keyword evidence="3 8" id="KW-0378">Hydrolase</keyword>
<dbReference type="Pfam" id="PF22667">
    <property type="entry name" value="Lon_lid"/>
    <property type="match status" value="1"/>
</dbReference>
<dbReference type="EMBL" id="LN868510">
    <property type="protein sequence ID" value="CRX79164.1"/>
    <property type="molecule type" value="Genomic_DNA"/>
</dbReference>
<gene>
    <name evidence="13" type="ORF">ls5930a1_00188</name>
</gene>
<evidence type="ECO:0000259" key="12">
    <source>
        <dbReference type="PROSITE" id="PS51786"/>
    </source>
</evidence>
<dbReference type="InterPro" id="IPR054594">
    <property type="entry name" value="Lon_lid"/>
</dbReference>
<dbReference type="InterPro" id="IPR003959">
    <property type="entry name" value="ATPase_AAA_core"/>
</dbReference>
<evidence type="ECO:0000313" key="13">
    <source>
        <dbReference type="EMBL" id="CRX79164.1"/>
    </source>
</evidence>
<proteinExistence type="inferred from homology"/>
<dbReference type="InterPro" id="IPR008269">
    <property type="entry name" value="Lon_proteolytic"/>
</dbReference>
<feature type="active site" evidence="8">
    <location>
        <position position="860"/>
    </location>
</feature>
<keyword evidence="1 8" id="KW-0645">Protease</keyword>
<reference evidence="13" key="1">
    <citation type="submission" date="2015-06" db="EMBL/GenBank/DDBJ databases">
        <title>Genetic Architecture Underlying Mating-Type Determination in the Yeast Leucosporidium scottii and the Evolution of Mating Systems in Basidiomycetes.</title>
        <authorList>
            <person name="Maia T.M."/>
            <person name="Lopes S."/>
            <person name="Almeida J.M.G.C.F."/>
            <person name="Rosa L.H."/>
            <person name="Sampaio J.P."/>
            <person name="Goncalves P."/>
            <person name="Coelho M.A."/>
        </authorList>
    </citation>
    <scope>NUCLEOTIDE SEQUENCE</scope>
</reference>
<dbReference type="InterPro" id="IPR003111">
    <property type="entry name" value="Lon_prtase_N"/>
</dbReference>
<dbReference type="InterPro" id="IPR027065">
    <property type="entry name" value="Lon_Prtase"/>
</dbReference>
<dbReference type="InterPro" id="IPR003593">
    <property type="entry name" value="AAA+_ATPase"/>
</dbReference>
<accession>A0A0H5GA14</accession>
<evidence type="ECO:0000256" key="2">
    <source>
        <dbReference type="ARBA" id="ARBA00022741"/>
    </source>
</evidence>
<dbReference type="Gene3D" id="2.30.130.40">
    <property type="entry name" value="LON domain-like"/>
    <property type="match status" value="1"/>
</dbReference>
<dbReference type="InterPro" id="IPR014721">
    <property type="entry name" value="Ribsml_uS5_D2-typ_fold_subgr"/>
</dbReference>
<evidence type="ECO:0000256" key="9">
    <source>
        <dbReference type="RuleBase" id="RU000591"/>
    </source>
</evidence>
<evidence type="ECO:0000256" key="5">
    <source>
        <dbReference type="ARBA" id="ARBA00022840"/>
    </source>
</evidence>
<feature type="domain" description="Lon proteolytic" evidence="12">
    <location>
        <begin position="768"/>
        <end position="955"/>
    </location>
</feature>
<dbReference type="SUPFAM" id="SSF52540">
    <property type="entry name" value="P-loop containing nucleoside triphosphate hydrolases"/>
    <property type="match status" value="1"/>
</dbReference>
<dbReference type="GO" id="GO:0006508">
    <property type="term" value="P:proteolysis"/>
    <property type="evidence" value="ECO:0007669"/>
    <property type="project" value="UniProtKB-KW"/>
</dbReference>
<dbReference type="SMART" id="SM00464">
    <property type="entry name" value="LON"/>
    <property type="match status" value="1"/>
</dbReference>
<dbReference type="SUPFAM" id="SSF88697">
    <property type="entry name" value="PUA domain-like"/>
    <property type="match status" value="1"/>
</dbReference>
<dbReference type="AlphaFoldDB" id="A0A0H5GA14"/>
<dbReference type="PRINTS" id="PR00830">
    <property type="entry name" value="ENDOLAPTASE"/>
</dbReference>
<dbReference type="PROSITE" id="PS51786">
    <property type="entry name" value="LON_PROTEOLYTIC"/>
    <property type="match status" value="1"/>
</dbReference>
<dbReference type="GO" id="GO:0030163">
    <property type="term" value="P:protein catabolic process"/>
    <property type="evidence" value="ECO:0007669"/>
    <property type="project" value="InterPro"/>
</dbReference>
<dbReference type="InterPro" id="IPR008268">
    <property type="entry name" value="Peptidase_S16_AS"/>
</dbReference>
<dbReference type="Gene3D" id="1.10.8.60">
    <property type="match status" value="1"/>
</dbReference>
<name>A0A0H5GA14_9BASI</name>
<dbReference type="Pfam" id="PF02190">
    <property type="entry name" value="LON_substr_bdg"/>
    <property type="match status" value="1"/>
</dbReference>
<dbReference type="InterPro" id="IPR015947">
    <property type="entry name" value="PUA-like_sf"/>
</dbReference>
<keyword evidence="2 9" id="KW-0547">Nucleotide-binding</keyword>
<dbReference type="SUPFAM" id="SSF54211">
    <property type="entry name" value="Ribosomal protein S5 domain 2-like"/>
    <property type="match status" value="1"/>
</dbReference>
<dbReference type="Gene3D" id="3.40.50.300">
    <property type="entry name" value="P-loop containing nucleotide triphosphate hydrolases"/>
    <property type="match status" value="1"/>
</dbReference>
<feature type="region of interest" description="Disordered" evidence="11">
    <location>
        <begin position="312"/>
        <end position="344"/>
    </location>
</feature>
<dbReference type="InterPro" id="IPR027417">
    <property type="entry name" value="P-loop_NTPase"/>
</dbReference>
<dbReference type="Gene3D" id="3.30.230.10">
    <property type="match status" value="1"/>
</dbReference>
<feature type="compositionally biased region" description="Gly residues" evidence="11">
    <location>
        <begin position="312"/>
        <end position="324"/>
    </location>
</feature>
<evidence type="ECO:0000256" key="3">
    <source>
        <dbReference type="ARBA" id="ARBA00022801"/>
    </source>
</evidence>
<feature type="compositionally biased region" description="Acidic residues" evidence="11">
    <location>
        <begin position="335"/>
        <end position="344"/>
    </location>
</feature>
<evidence type="ECO:0000256" key="4">
    <source>
        <dbReference type="ARBA" id="ARBA00022825"/>
    </source>
</evidence>
<dbReference type="InterPro" id="IPR020568">
    <property type="entry name" value="Ribosomal_Su5_D2-typ_SF"/>
</dbReference>
<evidence type="ECO:0000256" key="11">
    <source>
        <dbReference type="SAM" id="MobiDB-lite"/>
    </source>
</evidence>
<sequence>MSLQRSYSIPSTLPILPLPPGQVLYPSLVLSVQLASKHSIALLQSVLREAEQQASGKYIFIGCAPVKPSPPEGGATEPPPLVTPPTSDEEDTKPLRVIKLPISVSRADKLGKPAKEDLFEYGCAARIRLSTGGFVVILEGISRIALSLEDYGPPSLPFHETTVTLLTTTPLPPNSPLLATLQSISTTLLATLASTSPLSALLNRRLKSLITNLNADTAPALVDALMGSIPTTTATGLTFQDKLNILAAVDGEARVELGVEILSRCDESLNLKKRIGDKVDQNLSRRQREYLLMQQLQAIRQELEELAAKDGGGGGIKIGGGSGARKGLPSAPGGGEDDEDDEVDDMAELEKAVKAKKWTEESRKVAMKELRRLKKSPPQGAEHGVIRNYLDWLLALPWNDSTPLPLSRDFITAARDKLNDDHYGLDKVKKRLLEWLAVLRLKQEQWELDNPPPPAPLPTTAAPAASTELVLHESSGGPPAMPPLAPIPPPSSATTKPRDKGPILLLCGPPGTGKTSIARSLADAMGRKFYRISLGGVRDEAEIRGHRRTYVSALPGALAQALKVTGVNNPVILLDEVDKLGASSTHGDPGAALLEVLDPEQNWCFKDHYLDIPLDLSSVLFIATANDLSTISDPLYDRMEVIELSGYVHSEKLHIAKRYLLPKQLKANSLTPTLVHLSDEALLHLITSYTHEAGVRSLERELGAVCRAKAVEYAEAKDRAREKENVKEGEAVSEEMVKAVGYVAEVTAEDVERILGVPKYDREELEKENMVGVSTGLAYQGSGNGGVLHIESTTLPGHGSLHLTGQLGEVISESAELAFAWVKSHAYELGISESKEEDAFSNVDVHIHMPAGSIRKDGPSAGVAMVVAMVSLMRGIPQLQGVAMTGEITLRGLVTPVGGIKEKVLGAHRAGIHTLLLPFKNAKDVTADLPPSIQEECTFIYTRTIWDALEAAFGKERLWEGRGGPKELVGAIVESRL</sequence>
<evidence type="ECO:0000256" key="7">
    <source>
        <dbReference type="ARBA" id="ARBA00050665"/>
    </source>
</evidence>
<comment type="similarity">
    <text evidence="8 9">Belongs to the peptidase S16 family.</text>
</comment>
<keyword evidence="6" id="KW-0576">Peroxisome</keyword>
<feature type="region of interest" description="Disordered" evidence="11">
    <location>
        <begin position="69"/>
        <end position="93"/>
    </location>
</feature>
<dbReference type="Pfam" id="PF00004">
    <property type="entry name" value="AAA"/>
    <property type="match status" value="1"/>
</dbReference>
<dbReference type="FunFam" id="1.10.8.60:FF:000091">
    <property type="entry name" value="Lon protease homolog 2, peroxisomal"/>
    <property type="match status" value="1"/>
</dbReference>
<evidence type="ECO:0000256" key="10">
    <source>
        <dbReference type="RuleBase" id="RU000592"/>
    </source>
</evidence>
<dbReference type="Gene3D" id="1.20.58.1480">
    <property type="match status" value="1"/>
</dbReference>
<keyword evidence="5 9" id="KW-0067">ATP-binding</keyword>
<protein>
    <recommendedName>
        <fullName evidence="10">Lon protease homolog</fullName>
        <ecNumber evidence="10">3.4.21.-</ecNumber>
    </recommendedName>
</protein>
<dbReference type="InterPro" id="IPR046336">
    <property type="entry name" value="Lon_prtase_N_sf"/>
</dbReference>
<keyword evidence="4 8" id="KW-0720">Serine protease</keyword>
<dbReference type="GO" id="GO:0004176">
    <property type="term" value="F:ATP-dependent peptidase activity"/>
    <property type="evidence" value="ECO:0007669"/>
    <property type="project" value="UniProtKB-UniRule"/>
</dbReference>
<feature type="compositionally biased region" description="Pro residues" evidence="11">
    <location>
        <begin position="479"/>
        <end position="491"/>
    </location>
</feature>
<dbReference type="GO" id="GO:0005524">
    <property type="term" value="F:ATP binding"/>
    <property type="evidence" value="ECO:0007669"/>
    <property type="project" value="UniProtKB-KW"/>
</dbReference>
<dbReference type="PANTHER" id="PTHR10046">
    <property type="entry name" value="ATP DEPENDENT LON PROTEASE FAMILY MEMBER"/>
    <property type="match status" value="1"/>
</dbReference>
<dbReference type="GO" id="GO:0004252">
    <property type="term" value="F:serine-type endopeptidase activity"/>
    <property type="evidence" value="ECO:0007669"/>
    <property type="project" value="UniProtKB-UniRule"/>
</dbReference>
<feature type="active site" evidence="8">
    <location>
        <position position="903"/>
    </location>
</feature>
<feature type="region of interest" description="Disordered" evidence="11">
    <location>
        <begin position="472"/>
        <end position="497"/>
    </location>
</feature>
<feature type="compositionally biased region" description="Pro residues" evidence="11">
    <location>
        <begin position="69"/>
        <end position="83"/>
    </location>
</feature>
<dbReference type="EC" id="3.4.21.-" evidence="10"/>
<evidence type="ECO:0000256" key="6">
    <source>
        <dbReference type="ARBA" id="ARBA00023140"/>
    </source>
</evidence>
<dbReference type="CDD" id="cd19500">
    <property type="entry name" value="RecA-like_Lon"/>
    <property type="match status" value="1"/>
</dbReference>
<dbReference type="Pfam" id="PF05362">
    <property type="entry name" value="Lon_C"/>
    <property type="match status" value="1"/>
</dbReference>
<dbReference type="SMART" id="SM00382">
    <property type="entry name" value="AAA"/>
    <property type="match status" value="1"/>
</dbReference>
<comment type="catalytic activity">
    <reaction evidence="7">
        <text>Hydrolysis of proteins in presence of ATP.</text>
        <dbReference type="EC" id="3.4.21.53"/>
    </reaction>
</comment>
<evidence type="ECO:0000256" key="8">
    <source>
        <dbReference type="PROSITE-ProRule" id="PRU01122"/>
    </source>
</evidence>
<evidence type="ECO:0000256" key="1">
    <source>
        <dbReference type="ARBA" id="ARBA00022670"/>
    </source>
</evidence>
<dbReference type="GO" id="GO:0016887">
    <property type="term" value="F:ATP hydrolysis activity"/>
    <property type="evidence" value="ECO:0007669"/>
    <property type="project" value="InterPro"/>
</dbReference>
<dbReference type="FunFam" id="3.40.50.300:FF:000021">
    <property type="entry name" value="Lon protease homolog"/>
    <property type="match status" value="1"/>
</dbReference>
<dbReference type="Gene3D" id="1.20.5.5270">
    <property type="match status" value="1"/>
</dbReference>
<dbReference type="PROSITE" id="PS01046">
    <property type="entry name" value="LON_SER"/>
    <property type="match status" value="1"/>
</dbReference>